<sequence>MLPDEKDSFRVIGKIGALSEKFPVKGKPYLQRAVLCLPATIFCLLQKTFILHSLVRYSE</sequence>
<accession>A0A7R7FSM7</accession>
<reference evidence="1 2" key="1">
    <citation type="submission" date="2020-06" db="EMBL/GenBank/DDBJ databases">
        <title>Interaction of electrochemicaly active bacteria, Geobacter bremensis R4 on different carbon anode.</title>
        <authorList>
            <person name="Meng L."/>
            <person name="Yoshida N."/>
        </authorList>
    </citation>
    <scope>NUCLEOTIDE SEQUENCE [LARGE SCALE GENOMIC DNA]</scope>
    <source>
        <strain evidence="1 2">R4</strain>
    </source>
</reference>
<organism evidence="1 2">
    <name type="scientific">Citrifermentans bremense</name>
    <dbReference type="NCBI Taxonomy" id="60035"/>
    <lineage>
        <taxon>Bacteria</taxon>
        <taxon>Pseudomonadati</taxon>
        <taxon>Thermodesulfobacteriota</taxon>
        <taxon>Desulfuromonadia</taxon>
        <taxon>Geobacterales</taxon>
        <taxon>Geobacteraceae</taxon>
        <taxon>Citrifermentans</taxon>
    </lineage>
</organism>
<dbReference type="AlphaFoldDB" id="A0A7R7FSM7"/>
<dbReference type="EMBL" id="AP023213">
    <property type="protein sequence ID" value="BCO11628.1"/>
    <property type="molecule type" value="Genomic_DNA"/>
</dbReference>
<evidence type="ECO:0000313" key="2">
    <source>
        <dbReference type="Proteomes" id="UP000515472"/>
    </source>
</evidence>
<evidence type="ECO:0000313" key="1">
    <source>
        <dbReference type="EMBL" id="BCO11628.1"/>
    </source>
</evidence>
<protein>
    <submittedName>
        <fullName evidence="1">Uncharacterized protein</fullName>
    </submittedName>
</protein>
<dbReference type="Proteomes" id="UP000515472">
    <property type="component" value="Chromosome"/>
</dbReference>
<keyword evidence="2" id="KW-1185">Reference proteome</keyword>
<proteinExistence type="predicted"/>
<gene>
    <name evidence="1" type="ORF">GEOBRER4_n3946</name>
</gene>
<name>A0A7R7FSM7_9BACT</name>